<protein>
    <submittedName>
        <fullName evidence="2">Uncharacterized protein</fullName>
    </submittedName>
</protein>
<dbReference type="AlphaFoldDB" id="A0A4X1U0S3"/>
<reference evidence="2" key="2">
    <citation type="submission" date="2025-08" db="UniProtKB">
        <authorList>
            <consortium name="Ensembl"/>
        </authorList>
    </citation>
    <scope>IDENTIFICATION</scope>
</reference>
<name>A0A4X1U0S3_PIG</name>
<feature type="transmembrane region" description="Helical" evidence="1">
    <location>
        <begin position="6"/>
        <end position="27"/>
    </location>
</feature>
<evidence type="ECO:0000313" key="3">
    <source>
        <dbReference type="Proteomes" id="UP000314985"/>
    </source>
</evidence>
<accession>A0A4X1U0S3</accession>
<reference evidence="2 3" key="1">
    <citation type="submission" date="2017-08" db="EMBL/GenBank/DDBJ databases">
        <title>USMARCv1.0.</title>
        <authorList>
            <person name="Hannum G.I."/>
            <person name="Koren S."/>
            <person name="Schroeder S.G."/>
            <person name="Chin S.C."/>
            <person name="Nonneman D.J."/>
            <person name="Becker S.A."/>
            <person name="Rosen B.D."/>
            <person name="Bickhart D.M."/>
            <person name="Putnam N.H."/>
            <person name="Green R.E."/>
            <person name="Tuggle C.K."/>
            <person name="Liu H."/>
            <person name="Rohrer G.A."/>
            <person name="Warr A."/>
            <person name="Hall R."/>
            <person name="Kim K."/>
            <person name="Hume D.A."/>
            <person name="Talbot R."/>
            <person name="Chow W."/>
            <person name="Howe K."/>
            <person name="Schwartz A.S."/>
            <person name="Watson M."/>
            <person name="Archibald A.L."/>
            <person name="Phillippy A.M."/>
            <person name="Smith T.P.L."/>
        </authorList>
    </citation>
    <scope>NUCLEOTIDE SEQUENCE [LARGE SCALE GENOMIC DNA]</scope>
</reference>
<evidence type="ECO:0000256" key="1">
    <source>
        <dbReference type="SAM" id="Phobius"/>
    </source>
</evidence>
<proteinExistence type="predicted"/>
<keyword evidence="1" id="KW-1133">Transmembrane helix</keyword>
<sequence>GPTGSLFFFLVFCLFRAGFDGSVYISLNKRYACSRLCRKHCSRFNQLGSCPLM</sequence>
<organism evidence="2 3">
    <name type="scientific">Sus scrofa</name>
    <name type="common">Pig</name>
    <dbReference type="NCBI Taxonomy" id="9823"/>
    <lineage>
        <taxon>Eukaryota</taxon>
        <taxon>Metazoa</taxon>
        <taxon>Chordata</taxon>
        <taxon>Craniata</taxon>
        <taxon>Vertebrata</taxon>
        <taxon>Euteleostomi</taxon>
        <taxon>Mammalia</taxon>
        <taxon>Eutheria</taxon>
        <taxon>Laurasiatheria</taxon>
        <taxon>Artiodactyla</taxon>
        <taxon>Suina</taxon>
        <taxon>Suidae</taxon>
        <taxon>Sus</taxon>
    </lineage>
</organism>
<keyword evidence="1" id="KW-0812">Transmembrane</keyword>
<evidence type="ECO:0000313" key="2">
    <source>
        <dbReference type="Ensembl" id="ENSSSCP00070023296.1"/>
    </source>
</evidence>
<dbReference type="Ensembl" id="ENSSSCT00070027980.1">
    <property type="protein sequence ID" value="ENSSSCP00070023296.1"/>
    <property type="gene ID" value="ENSSSCG00070014283.1"/>
</dbReference>
<dbReference type="Proteomes" id="UP000314985">
    <property type="component" value="Chromosome 14"/>
</dbReference>
<dbReference type="OMA" id="FCLFRAG"/>
<keyword evidence="1" id="KW-0472">Membrane</keyword>